<organism evidence="1 2">
    <name type="scientific">Muricoccus nepalensis</name>
    <dbReference type="NCBI Taxonomy" id="1854500"/>
    <lineage>
        <taxon>Bacteria</taxon>
        <taxon>Pseudomonadati</taxon>
        <taxon>Pseudomonadota</taxon>
        <taxon>Alphaproteobacteria</taxon>
        <taxon>Acetobacterales</taxon>
        <taxon>Roseomonadaceae</taxon>
        <taxon>Muricoccus</taxon>
    </lineage>
</organism>
<dbReference type="AlphaFoldDB" id="A0A502FW33"/>
<name>A0A502FW33_9PROT</name>
<protein>
    <submittedName>
        <fullName evidence="1">Uncharacterized protein</fullName>
    </submittedName>
</protein>
<dbReference type="Proteomes" id="UP000317078">
    <property type="component" value="Unassembled WGS sequence"/>
</dbReference>
<keyword evidence="2" id="KW-1185">Reference proteome</keyword>
<comment type="caution">
    <text evidence="1">The sequence shown here is derived from an EMBL/GenBank/DDBJ whole genome shotgun (WGS) entry which is preliminary data.</text>
</comment>
<gene>
    <name evidence="1" type="ORF">EAH89_17205</name>
</gene>
<reference evidence="1 2" key="1">
    <citation type="journal article" date="2019" name="Environ. Microbiol.">
        <title>Species interactions and distinct microbial communities in high Arctic permafrost affected cryosols are associated with the CH4 and CO2 gas fluxes.</title>
        <authorList>
            <person name="Altshuler I."/>
            <person name="Hamel J."/>
            <person name="Turney S."/>
            <person name="Magnuson E."/>
            <person name="Levesque R."/>
            <person name="Greer C."/>
            <person name="Whyte L.G."/>
        </authorList>
    </citation>
    <scope>NUCLEOTIDE SEQUENCE [LARGE SCALE GENOMIC DNA]</scope>
    <source>
        <strain evidence="1 2">S9.3B</strain>
    </source>
</reference>
<evidence type="ECO:0000313" key="1">
    <source>
        <dbReference type="EMBL" id="TPG53256.1"/>
    </source>
</evidence>
<proteinExistence type="predicted"/>
<evidence type="ECO:0000313" key="2">
    <source>
        <dbReference type="Proteomes" id="UP000317078"/>
    </source>
</evidence>
<accession>A0A502FW33</accession>
<dbReference type="EMBL" id="RCZP01000018">
    <property type="protein sequence ID" value="TPG53256.1"/>
    <property type="molecule type" value="Genomic_DNA"/>
</dbReference>
<sequence length="61" mass="6585">MMDLSRIARIAELLEQGAIVQPFGTGGRVALIIDGRIEATTEKATVTEARKMRQGDLEQGA</sequence>